<reference evidence="1 3" key="2">
    <citation type="submission" date="2020-07" db="EMBL/GenBank/DDBJ databases">
        <title>Sequencing the genomes of 1000 actinobacteria strains.</title>
        <authorList>
            <person name="Klenk H.-P."/>
        </authorList>
    </citation>
    <scope>NUCLEOTIDE SEQUENCE [LARGE SCALE GENOMIC DNA]</scope>
    <source>
        <strain evidence="1 3">DSM 15131</strain>
    </source>
</reference>
<protein>
    <submittedName>
        <fullName evidence="1">Uncharacterized protein</fullName>
    </submittedName>
</protein>
<accession>A0A7Y9ZL26</accession>
<dbReference type="AlphaFoldDB" id="A0A7Y9ZL26"/>
<dbReference type="Proteomes" id="UP000562045">
    <property type="component" value="Unassembled WGS sequence"/>
</dbReference>
<proteinExistence type="predicted"/>
<keyword evidence="4" id="KW-1185">Reference proteome</keyword>
<dbReference type="Proteomes" id="UP000662818">
    <property type="component" value="Chromosome"/>
</dbReference>
<gene>
    <name evidence="1" type="ORF">BJ993_002556</name>
    <name evidence="2" type="ORF">CFH99_02965</name>
</gene>
<evidence type="ECO:0000313" key="4">
    <source>
        <dbReference type="Proteomes" id="UP000662818"/>
    </source>
</evidence>
<dbReference type="SUPFAM" id="SSF53756">
    <property type="entry name" value="UDP-Glycosyltransferase/glycogen phosphorylase"/>
    <property type="match status" value="1"/>
</dbReference>
<name>A0A7Y9ZL26_9ACTN</name>
<dbReference type="EMBL" id="JACBZM010000001">
    <property type="protein sequence ID" value="NYI45476.1"/>
    <property type="molecule type" value="Genomic_DNA"/>
</dbReference>
<organism evidence="1 3">
    <name type="scientific">Nocardioides aromaticivorans</name>
    <dbReference type="NCBI Taxonomy" id="200618"/>
    <lineage>
        <taxon>Bacteria</taxon>
        <taxon>Bacillati</taxon>
        <taxon>Actinomycetota</taxon>
        <taxon>Actinomycetes</taxon>
        <taxon>Propionibacteriales</taxon>
        <taxon>Nocardioidaceae</taxon>
        <taxon>Nocardioides</taxon>
    </lineage>
</organism>
<dbReference type="EMBL" id="CP022295">
    <property type="protein sequence ID" value="QSR24578.1"/>
    <property type="molecule type" value="Genomic_DNA"/>
</dbReference>
<evidence type="ECO:0000313" key="1">
    <source>
        <dbReference type="EMBL" id="NYI45476.1"/>
    </source>
</evidence>
<sequence length="557" mass="62108">MRELTDFRPFLRTSTVFWRNNVPPPSERIILVEAMSQDLRVTLRNLTVANALRRMEPARIVVYSGADEDWNQIIWTYFNLEEISAMATAYGAEAVFDAHALVDARVAGTAEPMEIAGVDLGGDLPDSGIPADKLDEIVYATTCRMALVARLDDSPEIQAKKDQVTARSVEFAKIYDALLANNDVVALISSHVDYNNFGLAVEAAIRHDVPVLFPQSTGGLKVYGLFPEKLPAGAPIRAGLTTQLGEFFEKHVWPNRELLHRSSELTQARAKATLGRPSWWRAGADFSSVELRTPADRAAVRVPAGRRVGLDPSKPTISVFNHAVSDALGTNWEVFEDLGDWIEKTAAWAAEHDEVNWLFLDHPHQHMYDATGFFDGVAARYADQPHMKFMRSLDLSKNYLTALTDLVLTVRGSVSSEYPALGIPALQCGWSEWSACGFTTVTESVEEYFSELTRHIEGLLAGEVLITPDQVERARLWMWFYRCASDVPSGLVQQWPVGEGDRLFEILSINMLHVEADGEPAFAAVQRMWRRREPFLSRFDWEVSPDALAIQLGAVTA</sequence>
<evidence type="ECO:0000313" key="2">
    <source>
        <dbReference type="EMBL" id="QSR24578.1"/>
    </source>
</evidence>
<reference evidence="2 4" key="1">
    <citation type="submission" date="2017-06" db="EMBL/GenBank/DDBJ databases">
        <title>Complete Genome Sequence of the Soil Carbazole-Degrading Bacterium Nocardioides aromaticivorans IC177.</title>
        <authorList>
            <person name="Vejarano F."/>
            <person name="Suzuki-Minakuchi C."/>
            <person name="Ohtsubo Y."/>
            <person name="Tsuda M."/>
            <person name="Okada K."/>
            <person name="Nojiri H."/>
        </authorList>
    </citation>
    <scope>NUCLEOTIDE SEQUENCE [LARGE SCALE GENOMIC DNA]</scope>
    <source>
        <strain evidence="2 4">IC177</strain>
    </source>
</reference>
<evidence type="ECO:0000313" key="3">
    <source>
        <dbReference type="Proteomes" id="UP000562045"/>
    </source>
</evidence>
<dbReference type="RefSeq" id="WP_179649085.1">
    <property type="nucleotide sequence ID" value="NZ_CP022295.1"/>
</dbReference>